<sequence>MPQRTVPYSIVDVFTTRRFAGNPVAVIRDARGLSGTQMQSIAQEFGFSETTFILPPGNGTTSAKLRIFTPFDEIPFAGHPNIGTAFVAATEETVAEVQSDQLVFDELGGPVSVGLQREQGRVIGARITAPQALEVQGECDTAMIAACLGLPEDQVLSTRFQPCVATVGLPFAFAELADERALAAVELNIAAFKTAQARGPLTVDGFAISAFAVTSESGSDFKVRARVFSPLGHPPEDPATGSAAGALTSLLALSGGDDGFCRASIEQGVEMGRPSLIEVEIPASGARAEITGRCVAVSSGVLYL</sequence>
<accession>A0A545TP57</accession>
<dbReference type="PIRSF" id="PIRSF016184">
    <property type="entry name" value="PhzC_PhzF"/>
    <property type="match status" value="1"/>
</dbReference>
<dbReference type="NCBIfam" id="TIGR00654">
    <property type="entry name" value="PhzF_family"/>
    <property type="match status" value="1"/>
</dbReference>
<comment type="similarity">
    <text evidence="1">Belongs to the PhzF family.</text>
</comment>
<evidence type="ECO:0000256" key="2">
    <source>
        <dbReference type="PIRSR" id="PIRSR016184-1"/>
    </source>
</evidence>
<dbReference type="Pfam" id="PF02567">
    <property type="entry name" value="PhzC-PhzF"/>
    <property type="match status" value="1"/>
</dbReference>
<dbReference type="OrthoDB" id="9788221at2"/>
<keyword evidence="4" id="KW-1185">Reference proteome</keyword>
<evidence type="ECO:0000313" key="4">
    <source>
        <dbReference type="Proteomes" id="UP000315252"/>
    </source>
</evidence>
<reference evidence="3 4" key="1">
    <citation type="submission" date="2019-06" db="EMBL/GenBank/DDBJ databases">
        <title>Whole genome sequence for Rhodospirillaceae sp. R148.</title>
        <authorList>
            <person name="Wang G."/>
        </authorList>
    </citation>
    <scope>NUCLEOTIDE SEQUENCE [LARGE SCALE GENOMIC DNA]</scope>
    <source>
        <strain evidence="3 4">R148</strain>
    </source>
</reference>
<dbReference type="Proteomes" id="UP000315252">
    <property type="component" value="Unassembled WGS sequence"/>
</dbReference>
<dbReference type="RefSeq" id="WP_142897228.1">
    <property type="nucleotide sequence ID" value="NZ_ML660056.1"/>
</dbReference>
<dbReference type="EMBL" id="VHSH01000005">
    <property type="protein sequence ID" value="TQV79005.1"/>
    <property type="molecule type" value="Genomic_DNA"/>
</dbReference>
<evidence type="ECO:0000313" key="3">
    <source>
        <dbReference type="EMBL" id="TQV79005.1"/>
    </source>
</evidence>
<dbReference type="GO" id="GO:0005737">
    <property type="term" value="C:cytoplasm"/>
    <property type="evidence" value="ECO:0007669"/>
    <property type="project" value="TreeGrafter"/>
</dbReference>
<dbReference type="PANTHER" id="PTHR13774">
    <property type="entry name" value="PHENAZINE BIOSYNTHESIS PROTEIN"/>
    <property type="match status" value="1"/>
</dbReference>
<dbReference type="PANTHER" id="PTHR13774:SF32">
    <property type="entry name" value="ANTISENSE-ENHANCING SEQUENCE 1"/>
    <property type="match status" value="1"/>
</dbReference>
<dbReference type="AlphaFoldDB" id="A0A545TP57"/>
<protein>
    <submittedName>
        <fullName evidence="3">PhzF family phenazine biosynthesis protein</fullName>
    </submittedName>
</protein>
<dbReference type="Gene3D" id="3.10.310.10">
    <property type="entry name" value="Diaminopimelate Epimerase, Chain A, domain 1"/>
    <property type="match status" value="2"/>
</dbReference>
<dbReference type="InterPro" id="IPR003719">
    <property type="entry name" value="Phenazine_PhzF-like"/>
</dbReference>
<evidence type="ECO:0000256" key="1">
    <source>
        <dbReference type="ARBA" id="ARBA00008270"/>
    </source>
</evidence>
<organism evidence="3 4">
    <name type="scientific">Denitrobaculum tricleocarpae</name>
    <dbReference type="NCBI Taxonomy" id="2591009"/>
    <lineage>
        <taxon>Bacteria</taxon>
        <taxon>Pseudomonadati</taxon>
        <taxon>Pseudomonadota</taxon>
        <taxon>Alphaproteobacteria</taxon>
        <taxon>Rhodospirillales</taxon>
        <taxon>Rhodospirillaceae</taxon>
        <taxon>Denitrobaculum</taxon>
    </lineage>
</organism>
<comment type="caution">
    <text evidence="3">The sequence shown here is derived from an EMBL/GenBank/DDBJ whole genome shotgun (WGS) entry which is preliminary data.</text>
</comment>
<dbReference type="SUPFAM" id="SSF54506">
    <property type="entry name" value="Diaminopimelate epimerase-like"/>
    <property type="match status" value="1"/>
</dbReference>
<feature type="active site" evidence="2">
    <location>
        <position position="49"/>
    </location>
</feature>
<gene>
    <name evidence="3" type="ORF">FKG95_15075</name>
</gene>
<dbReference type="GO" id="GO:0016853">
    <property type="term" value="F:isomerase activity"/>
    <property type="evidence" value="ECO:0007669"/>
    <property type="project" value="TreeGrafter"/>
</dbReference>
<proteinExistence type="inferred from homology"/>
<name>A0A545TP57_9PROT</name>